<feature type="compositionally biased region" description="Basic and acidic residues" evidence="1">
    <location>
        <begin position="451"/>
        <end position="470"/>
    </location>
</feature>
<dbReference type="InterPro" id="IPR013354">
    <property type="entry name" value="T3SS_YscP_C"/>
</dbReference>
<dbReference type="RefSeq" id="WP_166286421.1">
    <property type="nucleotide sequence ID" value="NZ_CAWPIE010000004.1"/>
</dbReference>
<protein>
    <submittedName>
        <fullName evidence="3">Type III secretion system needle length determinant</fullName>
    </submittedName>
</protein>
<evidence type="ECO:0000313" key="4">
    <source>
        <dbReference type="Proteomes" id="UP000547931"/>
    </source>
</evidence>
<proteinExistence type="predicted"/>
<feature type="domain" description="Flagellar hook-length control protein-like C-terminal" evidence="2">
    <location>
        <begin position="386"/>
        <end position="434"/>
    </location>
</feature>
<dbReference type="InterPro" id="IPR021136">
    <property type="entry name" value="Flagellar_hook_control-like_C"/>
</dbReference>
<accession>A0A7X5QKA0</accession>
<dbReference type="CDD" id="cd17467">
    <property type="entry name" value="T3SS_YscP_C"/>
    <property type="match status" value="1"/>
</dbReference>
<gene>
    <name evidence="3" type="ORF">C5470_04880</name>
</gene>
<reference evidence="3 4" key="1">
    <citation type="submission" date="2018-02" db="EMBL/GenBank/DDBJ databases">
        <authorList>
            <person name="Machado R.A."/>
        </authorList>
    </citation>
    <scope>NUCLEOTIDE SEQUENCE [LARGE SCALE GENOMIC DNA]</scope>
    <source>
        <strain evidence="3 4">DSM 23271</strain>
    </source>
</reference>
<name>A0A7X5QKA0_9GAMM</name>
<dbReference type="NCBIfam" id="TIGR02514">
    <property type="entry name" value="type_III_yscP"/>
    <property type="match status" value="1"/>
</dbReference>
<dbReference type="Pfam" id="PF02120">
    <property type="entry name" value="Flg_hook"/>
    <property type="match status" value="1"/>
</dbReference>
<feature type="region of interest" description="Disordered" evidence="1">
    <location>
        <begin position="446"/>
        <end position="470"/>
    </location>
</feature>
<dbReference type="Proteomes" id="UP000547931">
    <property type="component" value="Unassembled WGS sequence"/>
</dbReference>
<feature type="region of interest" description="Disordered" evidence="1">
    <location>
        <begin position="34"/>
        <end position="112"/>
    </location>
</feature>
<dbReference type="EMBL" id="PUJV01000004">
    <property type="protein sequence ID" value="NHB95790.1"/>
    <property type="molecule type" value="Genomic_DNA"/>
</dbReference>
<evidence type="ECO:0000313" key="3">
    <source>
        <dbReference type="EMBL" id="NHB95790.1"/>
    </source>
</evidence>
<sequence length="470" mass="51711">MNPLTAIGKGVSSLPTSPATADADLQRRFELAIASHATNTRPSTARRVDQSLTDTATNSKTADLHSTHDANEELPPFDSTHQATDDPHKHTLPLPYHSTSSFSHKREENQANLKHKEALAEFGRPIEIKESQEHDMRANSLATPDLPVHTPNLEPVNMTSTVVPHPDTAILHPLPGRDVPTQPQNQKKSLLASVNRLNEIANEIKESLPTPSILTRQSALNTQSADLKPVDITPSVAAYSGTTAIPAQKDANDEPVYYAVAQITPGISRSQQDTQEQSIFPRQQADLAFPIPHADEISITEQKILTEIETYHLSASKPKESDIQPSDAGESAGKVPFFPQTQLLPGERILATMQATSTISPFLETLIDKLSVEISIELTRQQRPPTLHLTLPNLGALEIQLTNENGKLQIEILASPAAQQQLKQARFELLERLQLLYPTQTVELSLPSQTDSEHGSRQSRSIYEEWKNDA</sequence>
<comment type="caution">
    <text evidence="3">The sequence shown here is derived from an EMBL/GenBank/DDBJ whole genome shotgun (WGS) entry which is preliminary data.</text>
</comment>
<feature type="compositionally biased region" description="Basic and acidic residues" evidence="1">
    <location>
        <begin position="62"/>
        <end position="71"/>
    </location>
</feature>
<evidence type="ECO:0000259" key="2">
    <source>
        <dbReference type="Pfam" id="PF02120"/>
    </source>
</evidence>
<keyword evidence="4" id="KW-1185">Reference proteome</keyword>
<dbReference type="AlphaFoldDB" id="A0A7X5QKA0"/>
<dbReference type="InterPro" id="IPR038610">
    <property type="entry name" value="FliK-like_C_sf"/>
</dbReference>
<feature type="compositionally biased region" description="Polar residues" evidence="1">
    <location>
        <begin position="50"/>
        <end position="61"/>
    </location>
</feature>
<evidence type="ECO:0000256" key="1">
    <source>
        <dbReference type="SAM" id="MobiDB-lite"/>
    </source>
</evidence>
<organism evidence="3 4">
    <name type="scientific">Photorhabdus stackebrandtii</name>
    <dbReference type="NCBI Taxonomy" id="1123042"/>
    <lineage>
        <taxon>Bacteria</taxon>
        <taxon>Pseudomonadati</taxon>
        <taxon>Pseudomonadota</taxon>
        <taxon>Gammaproteobacteria</taxon>
        <taxon>Enterobacterales</taxon>
        <taxon>Morganellaceae</taxon>
        <taxon>Photorhabdus</taxon>
    </lineage>
</organism>
<dbReference type="Gene3D" id="3.30.750.140">
    <property type="match status" value="1"/>
</dbReference>